<comment type="caution">
    <text evidence="5">The sequence shown here is derived from an EMBL/GenBank/DDBJ whole genome shotgun (WGS) entry which is preliminary data.</text>
</comment>
<feature type="domain" description="RING-type" evidence="4">
    <location>
        <begin position="650"/>
        <end position="689"/>
    </location>
</feature>
<evidence type="ECO:0000313" key="5">
    <source>
        <dbReference type="EMBL" id="KAG6392208.1"/>
    </source>
</evidence>
<dbReference type="GO" id="GO:0008270">
    <property type="term" value="F:zinc ion binding"/>
    <property type="evidence" value="ECO:0007669"/>
    <property type="project" value="UniProtKB-KW"/>
</dbReference>
<dbReference type="InterPro" id="IPR001841">
    <property type="entry name" value="Znf_RING"/>
</dbReference>
<feature type="region of interest" description="Disordered" evidence="3">
    <location>
        <begin position="543"/>
        <end position="563"/>
    </location>
</feature>
<accession>A0A8X8WD82</accession>
<evidence type="ECO:0000259" key="4">
    <source>
        <dbReference type="PROSITE" id="PS50089"/>
    </source>
</evidence>
<dbReference type="Pfam" id="PF13920">
    <property type="entry name" value="zf-C3HC4_3"/>
    <property type="match status" value="1"/>
</dbReference>
<feature type="region of interest" description="Disordered" evidence="3">
    <location>
        <begin position="500"/>
        <end position="519"/>
    </location>
</feature>
<keyword evidence="6" id="KW-1185">Reference proteome</keyword>
<evidence type="ECO:0000313" key="6">
    <source>
        <dbReference type="Proteomes" id="UP000298416"/>
    </source>
</evidence>
<feature type="region of interest" description="Disordered" evidence="3">
    <location>
        <begin position="85"/>
        <end position="106"/>
    </location>
</feature>
<reference evidence="5" key="2">
    <citation type="submission" date="2020-08" db="EMBL/GenBank/DDBJ databases">
        <title>Plant Genome Project.</title>
        <authorList>
            <person name="Zhang R.-G."/>
        </authorList>
    </citation>
    <scope>NUCLEOTIDE SEQUENCE</scope>
    <source>
        <strain evidence="5">Huo1</strain>
        <tissue evidence="5">Leaf</tissue>
    </source>
</reference>
<dbReference type="PROSITE" id="PS50089">
    <property type="entry name" value="ZF_RING_2"/>
    <property type="match status" value="1"/>
</dbReference>
<evidence type="ECO:0000256" key="2">
    <source>
        <dbReference type="SAM" id="Coils"/>
    </source>
</evidence>
<feature type="region of interest" description="Disordered" evidence="3">
    <location>
        <begin position="36"/>
        <end position="65"/>
    </location>
</feature>
<dbReference type="Proteomes" id="UP000298416">
    <property type="component" value="Unassembled WGS sequence"/>
</dbReference>
<dbReference type="AlphaFoldDB" id="A0A8X8WD82"/>
<protein>
    <recommendedName>
        <fullName evidence="4">RING-type domain-containing protein</fullName>
    </recommendedName>
</protein>
<sequence length="768" mass="86385">MASFQVEIVPFFQNNLNNLELGDLWVHQPQWESAATASDATPPCSTSNSSNNNDNNNNNNESTYECSNKQCRDRWAAREIVFPAESDTSAGASPALPGNPNAGGVSSLVQKWRGYERGAPPPPPLPPSGPVAMDGDSIISDWESDRTVPSGRSSIRSRMSDVTENDRLRVSDIIRRLTPNEACCASPPRTRASLDHADPRPTAAPALRIWGRQAYLDLLARRERDRRREINVVHARKYVSKFPHCGRIQAVLKLRPRVNQKGQSTTTVHFEKEAKDKTTDDEARKQDKRCNNNGKSCLRAQQDIIHYEETTYTKQETRVNTREETSKSKESNKQDDDNDDGGGDDQAVSITCSSQLPMVDTEADWLADIAHPEGGWEESQMGEEINTDWIEQVSRPRSDWECLRQERYQEMLDPFAEKEEIRSLLCRKSVSNFLTSELKDKIDQLMICRSQGDQRQNNKVFKEGGGGGVHQAAKYFDEYDKEGERQQFGECQEYVGASAATPHADHNESDKHKCEEPSECSYQVASPSTPYAENEKHKCQEPSECSSQAVSPSTPHSSTNYCSQDMTGRTSTYTAHPTFEMEIIYDLRRHMEQLHQEISELRKSMKSCTDMQVKMHRSIKKEVTAAITHSDAKNGRRHQVKRGASNGTRCCLCCKVQVDCVLYRCGHMCTCFDCANQLHWSGRGCPVCSAQILDVEKASLLKYAGDDDLDFAVAVVEPKGDAFSFSDEKWSAISIGRRGDANRKDEFRLCGIVIDRSGGWERDKIEAY</sequence>
<feature type="region of interest" description="Disordered" evidence="3">
    <location>
        <begin position="141"/>
        <end position="160"/>
    </location>
</feature>
<keyword evidence="2" id="KW-0175">Coiled coil</keyword>
<proteinExistence type="predicted"/>
<keyword evidence="1" id="KW-0479">Metal-binding</keyword>
<feature type="compositionally biased region" description="Low complexity" evidence="3">
    <location>
        <begin position="44"/>
        <end position="65"/>
    </location>
</feature>
<dbReference type="InterPro" id="IPR013083">
    <property type="entry name" value="Znf_RING/FYVE/PHD"/>
</dbReference>
<feature type="compositionally biased region" description="Basic and acidic residues" evidence="3">
    <location>
        <begin position="269"/>
        <end position="290"/>
    </location>
</feature>
<feature type="region of interest" description="Disordered" evidence="3">
    <location>
        <begin position="259"/>
        <end position="294"/>
    </location>
</feature>
<feature type="compositionally biased region" description="Basic and acidic residues" evidence="3">
    <location>
        <begin position="313"/>
        <end position="335"/>
    </location>
</feature>
<keyword evidence="1" id="KW-0863">Zinc-finger</keyword>
<keyword evidence="1" id="KW-0862">Zinc</keyword>
<gene>
    <name evidence="5" type="ORF">SASPL_146419</name>
</gene>
<organism evidence="5">
    <name type="scientific">Salvia splendens</name>
    <name type="common">Scarlet sage</name>
    <dbReference type="NCBI Taxonomy" id="180675"/>
    <lineage>
        <taxon>Eukaryota</taxon>
        <taxon>Viridiplantae</taxon>
        <taxon>Streptophyta</taxon>
        <taxon>Embryophyta</taxon>
        <taxon>Tracheophyta</taxon>
        <taxon>Spermatophyta</taxon>
        <taxon>Magnoliopsida</taxon>
        <taxon>eudicotyledons</taxon>
        <taxon>Gunneridae</taxon>
        <taxon>Pentapetalae</taxon>
        <taxon>asterids</taxon>
        <taxon>lamiids</taxon>
        <taxon>Lamiales</taxon>
        <taxon>Lamiaceae</taxon>
        <taxon>Nepetoideae</taxon>
        <taxon>Mentheae</taxon>
        <taxon>Salviinae</taxon>
        <taxon>Salvia</taxon>
        <taxon>Salvia subgen. Calosphace</taxon>
        <taxon>core Calosphace</taxon>
    </lineage>
</organism>
<evidence type="ECO:0000256" key="3">
    <source>
        <dbReference type="SAM" id="MobiDB-lite"/>
    </source>
</evidence>
<evidence type="ECO:0000256" key="1">
    <source>
        <dbReference type="PROSITE-ProRule" id="PRU00175"/>
    </source>
</evidence>
<name>A0A8X8WD82_SALSN</name>
<feature type="region of interest" description="Disordered" evidence="3">
    <location>
        <begin position="313"/>
        <end position="348"/>
    </location>
</feature>
<dbReference type="EMBL" id="PNBA02000018">
    <property type="protein sequence ID" value="KAG6392208.1"/>
    <property type="molecule type" value="Genomic_DNA"/>
</dbReference>
<feature type="compositionally biased region" description="Basic and acidic residues" evidence="3">
    <location>
        <begin position="503"/>
        <end position="516"/>
    </location>
</feature>
<dbReference type="PANTHER" id="PTHR47820:SF3">
    <property type="entry name" value="OS07G0499800 PROTEIN"/>
    <property type="match status" value="1"/>
</dbReference>
<dbReference type="PANTHER" id="PTHR47820">
    <property type="entry name" value="BNAC05G24000D PROTEIN"/>
    <property type="match status" value="1"/>
</dbReference>
<dbReference type="Gene3D" id="3.30.40.10">
    <property type="entry name" value="Zinc/RING finger domain, C3HC4 (zinc finger)"/>
    <property type="match status" value="1"/>
</dbReference>
<feature type="coiled-coil region" evidence="2">
    <location>
        <begin position="584"/>
        <end position="611"/>
    </location>
</feature>
<reference evidence="5" key="1">
    <citation type="submission" date="2018-01" db="EMBL/GenBank/DDBJ databases">
        <authorList>
            <person name="Mao J.F."/>
        </authorList>
    </citation>
    <scope>NUCLEOTIDE SEQUENCE</scope>
    <source>
        <strain evidence="5">Huo1</strain>
        <tissue evidence="5">Leaf</tissue>
    </source>
</reference>